<evidence type="ECO:0000256" key="2">
    <source>
        <dbReference type="ARBA" id="ARBA00006175"/>
    </source>
</evidence>
<dbReference type="Gene3D" id="1.20.1080.10">
    <property type="entry name" value="Glycerol uptake facilitator protein"/>
    <property type="match status" value="1"/>
</dbReference>
<dbReference type="Pfam" id="PF00230">
    <property type="entry name" value="MIP"/>
    <property type="match status" value="1"/>
</dbReference>
<keyword evidence="4 7" id="KW-1133">Transmembrane helix</keyword>
<dbReference type="InterPro" id="IPR034294">
    <property type="entry name" value="Aquaporin_transptr"/>
</dbReference>
<dbReference type="Proteomes" id="UP000785679">
    <property type="component" value="Unassembled WGS sequence"/>
</dbReference>
<dbReference type="OrthoDB" id="3222at2759"/>
<organism evidence="8 9">
    <name type="scientific">Halteria grandinella</name>
    <dbReference type="NCBI Taxonomy" id="5974"/>
    <lineage>
        <taxon>Eukaryota</taxon>
        <taxon>Sar</taxon>
        <taxon>Alveolata</taxon>
        <taxon>Ciliophora</taxon>
        <taxon>Intramacronucleata</taxon>
        <taxon>Spirotrichea</taxon>
        <taxon>Stichotrichia</taxon>
        <taxon>Sporadotrichida</taxon>
        <taxon>Halteriidae</taxon>
        <taxon>Halteria</taxon>
    </lineage>
</organism>
<evidence type="ECO:0000256" key="1">
    <source>
        <dbReference type="ARBA" id="ARBA00004141"/>
    </source>
</evidence>
<dbReference type="GO" id="GO:0005886">
    <property type="term" value="C:plasma membrane"/>
    <property type="evidence" value="ECO:0007669"/>
    <property type="project" value="TreeGrafter"/>
</dbReference>
<comment type="subcellular location">
    <subcellularLocation>
        <location evidence="1">Membrane</location>
        <topology evidence="1">Multi-pass membrane protein</topology>
    </subcellularLocation>
</comment>
<protein>
    <recommendedName>
        <fullName evidence="10">Aquaporin</fullName>
    </recommendedName>
</protein>
<evidence type="ECO:0000313" key="8">
    <source>
        <dbReference type="EMBL" id="TNV80670.1"/>
    </source>
</evidence>
<dbReference type="SUPFAM" id="SSF81338">
    <property type="entry name" value="Aquaporin-like"/>
    <property type="match status" value="1"/>
</dbReference>
<keyword evidence="5 7" id="KW-0472">Membrane</keyword>
<dbReference type="AlphaFoldDB" id="A0A8J8NUI6"/>
<gene>
    <name evidence="8" type="ORF">FGO68_gene10959</name>
</gene>
<dbReference type="PANTHER" id="PTHR19139">
    <property type="entry name" value="AQUAPORIN TRANSPORTER"/>
    <property type="match status" value="1"/>
</dbReference>
<evidence type="ECO:0000313" key="9">
    <source>
        <dbReference type="Proteomes" id="UP000785679"/>
    </source>
</evidence>
<proteinExistence type="inferred from homology"/>
<feature type="transmembrane region" description="Helical" evidence="7">
    <location>
        <begin position="79"/>
        <end position="102"/>
    </location>
</feature>
<feature type="transmembrane region" description="Helical" evidence="7">
    <location>
        <begin position="204"/>
        <end position="227"/>
    </location>
</feature>
<dbReference type="GO" id="GO:0015250">
    <property type="term" value="F:water channel activity"/>
    <property type="evidence" value="ECO:0007669"/>
    <property type="project" value="TreeGrafter"/>
</dbReference>
<reference evidence="8" key="1">
    <citation type="submission" date="2019-06" db="EMBL/GenBank/DDBJ databases">
        <authorList>
            <person name="Zheng W."/>
        </authorList>
    </citation>
    <scope>NUCLEOTIDE SEQUENCE</scope>
    <source>
        <strain evidence="8">QDHG01</strain>
    </source>
</reference>
<evidence type="ECO:0000256" key="7">
    <source>
        <dbReference type="SAM" id="Phobius"/>
    </source>
</evidence>
<accession>A0A8J8NUI6</accession>
<feature type="transmembrane region" description="Helical" evidence="7">
    <location>
        <begin position="37"/>
        <end position="58"/>
    </location>
</feature>
<sequence length="289" mass="31030">MDGAGKSGKDLLVIGLLEAIGTAILLAAVNFSKGNPLVVVTGILTGAILSGRLTGAHFNPGVTIAVLISDDVKKIKANLKLASVLIVSQLVGGYVGQAYSYMELGSSIAALSSPPNFSPLKVFLIELLFTFILMVSILHNIYPRLSIQSDTVLAVVSVILCVYFCIRCAGPMTGACFNPCVALVNVPFVALVRMGSEQPNFLEYLPSYVFGPLIGAILAGIFCKFFIMPHVPHYYDTMLSTFREDLAQRYSNVDGNNSLSVYENSQEKALEKEKERLLLRGGSGVGDKQ</sequence>
<comment type="similarity">
    <text evidence="2 6">Belongs to the MIP/aquaporin (TC 1.A.8) family.</text>
</comment>
<feature type="transmembrane region" description="Helical" evidence="7">
    <location>
        <begin position="122"/>
        <end position="142"/>
    </location>
</feature>
<evidence type="ECO:0000256" key="4">
    <source>
        <dbReference type="ARBA" id="ARBA00022989"/>
    </source>
</evidence>
<dbReference type="InterPro" id="IPR000425">
    <property type="entry name" value="MIP"/>
</dbReference>
<feature type="transmembrane region" description="Helical" evidence="7">
    <location>
        <begin position="149"/>
        <end position="166"/>
    </location>
</feature>
<evidence type="ECO:0000256" key="5">
    <source>
        <dbReference type="ARBA" id="ARBA00023136"/>
    </source>
</evidence>
<evidence type="ECO:0000256" key="3">
    <source>
        <dbReference type="ARBA" id="ARBA00022692"/>
    </source>
</evidence>
<evidence type="ECO:0000256" key="6">
    <source>
        <dbReference type="RuleBase" id="RU000477"/>
    </source>
</evidence>
<evidence type="ECO:0008006" key="10">
    <source>
        <dbReference type="Google" id="ProtNLM"/>
    </source>
</evidence>
<dbReference type="PRINTS" id="PR00783">
    <property type="entry name" value="MINTRINSICP"/>
</dbReference>
<dbReference type="EMBL" id="RRYP01007205">
    <property type="protein sequence ID" value="TNV80670.1"/>
    <property type="molecule type" value="Genomic_DNA"/>
</dbReference>
<keyword evidence="9" id="KW-1185">Reference proteome</keyword>
<comment type="caution">
    <text evidence="8">The sequence shown here is derived from an EMBL/GenBank/DDBJ whole genome shotgun (WGS) entry which is preliminary data.</text>
</comment>
<keyword evidence="3 6" id="KW-0812">Transmembrane</keyword>
<feature type="transmembrane region" description="Helical" evidence="7">
    <location>
        <begin position="12"/>
        <end position="31"/>
    </location>
</feature>
<dbReference type="PANTHER" id="PTHR19139:SF199">
    <property type="entry name" value="MIP17260P"/>
    <property type="match status" value="1"/>
</dbReference>
<dbReference type="InterPro" id="IPR023271">
    <property type="entry name" value="Aquaporin-like"/>
</dbReference>
<name>A0A8J8NUI6_HALGN</name>
<keyword evidence="6" id="KW-0813">Transport</keyword>